<dbReference type="RefSeq" id="WP_149679433.1">
    <property type="nucleotide sequence ID" value="NZ_DAONMB010000032.1"/>
</dbReference>
<reference evidence="8 9" key="1">
    <citation type="submission" date="2016-11" db="EMBL/GenBank/DDBJ databases">
        <authorList>
            <person name="Varghese N."/>
            <person name="Submissions S."/>
        </authorList>
    </citation>
    <scope>NUCLEOTIDE SEQUENCE [LARGE SCALE GENOMIC DNA]</scope>
    <source>
        <strain evidence="8 9">DSM 19027</strain>
    </source>
</reference>
<dbReference type="Gene3D" id="3.30.300.20">
    <property type="match status" value="1"/>
</dbReference>
<feature type="domain" description="R3H" evidence="7">
    <location>
        <begin position="141"/>
        <end position="207"/>
    </location>
</feature>
<comment type="function">
    <text evidence="6">A probable RNA chaperone. Forms a complex with KhpA which binds to cellular RNA and controls its expression. Plays a role in peptidoglycan (PG) homeostasis and cell length regulation.</text>
</comment>
<keyword evidence="4 6" id="KW-0143">Chaperone</keyword>
<keyword evidence="5 6" id="KW-0961">Cell wall biogenesis/degradation</keyword>
<sequence>MLRSITKEAKTVDEAIRQALEELGIDKDQAEIEIISEGNKGLLGLIGSKNAVVKVTEKLNIELIVQEFLEPIFEKMAIEADMEITMEDGQMNIRLTGDDIGIVIGRRGETLDALQYLLSLVINRYTQDYTRVILDVADYRKKRAETLQRLARRVAEKVSRTRRNITLEAMNPYERRIIHSSLQGFPNVDTHSVGEEPNRKVVIRYAPGSGK</sequence>
<dbReference type="PANTHER" id="PTHR35800">
    <property type="entry name" value="PROTEIN JAG"/>
    <property type="match status" value="1"/>
</dbReference>
<name>A0A1M6J9U8_9FIRM</name>
<dbReference type="EMBL" id="FQZP01000054">
    <property type="protein sequence ID" value="SHJ43485.1"/>
    <property type="molecule type" value="Genomic_DNA"/>
</dbReference>
<comment type="domain">
    <text evidence="6">Has an N-terminal Jag-N domain and 2 RNA-binding domains (KH and R3H).</text>
</comment>
<evidence type="ECO:0000313" key="9">
    <source>
        <dbReference type="Proteomes" id="UP000324781"/>
    </source>
</evidence>
<dbReference type="SMART" id="SM00393">
    <property type="entry name" value="R3H"/>
    <property type="match status" value="1"/>
</dbReference>
<dbReference type="SUPFAM" id="SSF82708">
    <property type="entry name" value="R3H domain"/>
    <property type="match status" value="1"/>
</dbReference>
<dbReference type="InterPro" id="IPR038247">
    <property type="entry name" value="Jag_N_dom_sf"/>
</dbReference>
<organism evidence="8 9">
    <name type="scientific">Thermoclostridium caenicola</name>
    <dbReference type="NCBI Taxonomy" id="659425"/>
    <lineage>
        <taxon>Bacteria</taxon>
        <taxon>Bacillati</taxon>
        <taxon>Bacillota</taxon>
        <taxon>Clostridia</taxon>
        <taxon>Eubacteriales</taxon>
        <taxon>Oscillospiraceae</taxon>
        <taxon>Thermoclostridium</taxon>
    </lineage>
</organism>
<dbReference type="Pfam" id="PF01424">
    <property type="entry name" value="R3H"/>
    <property type="match status" value="1"/>
</dbReference>
<evidence type="ECO:0000256" key="1">
    <source>
        <dbReference type="ARBA" id="ARBA00022490"/>
    </source>
</evidence>
<dbReference type="InterPro" id="IPR039247">
    <property type="entry name" value="KhpB"/>
</dbReference>
<evidence type="ECO:0000256" key="6">
    <source>
        <dbReference type="HAMAP-Rule" id="MF_00867"/>
    </source>
</evidence>
<dbReference type="OrthoDB" id="9794483at2"/>
<dbReference type="InterPro" id="IPR015946">
    <property type="entry name" value="KH_dom-like_a/b"/>
</dbReference>
<comment type="subcellular location">
    <subcellularLocation>
        <location evidence="6">Cytoplasm</location>
    </subcellularLocation>
</comment>
<dbReference type="HAMAP" id="MF_00867">
    <property type="entry name" value="KhpB"/>
    <property type="match status" value="1"/>
</dbReference>
<feature type="region of interest" description="Jag_N domain" evidence="6">
    <location>
        <begin position="6"/>
        <end position="56"/>
    </location>
</feature>
<comment type="subunit">
    <text evidence="6">Forms a complex with KhpA.</text>
</comment>
<dbReference type="PROSITE" id="PS51061">
    <property type="entry name" value="R3H"/>
    <property type="match status" value="1"/>
</dbReference>
<dbReference type="CDD" id="cd02644">
    <property type="entry name" value="R3H_jag"/>
    <property type="match status" value="1"/>
</dbReference>
<dbReference type="GO" id="GO:0003723">
    <property type="term" value="F:RNA binding"/>
    <property type="evidence" value="ECO:0007669"/>
    <property type="project" value="UniProtKB-UniRule"/>
</dbReference>
<dbReference type="Pfam" id="PF13083">
    <property type="entry name" value="KH_KhpA-B"/>
    <property type="match status" value="1"/>
</dbReference>
<evidence type="ECO:0000256" key="4">
    <source>
        <dbReference type="ARBA" id="ARBA00023186"/>
    </source>
</evidence>
<dbReference type="InterPro" id="IPR036867">
    <property type="entry name" value="R3H_dom_sf"/>
</dbReference>
<proteinExistence type="inferred from homology"/>
<dbReference type="AlphaFoldDB" id="A0A1M6J9U8"/>
<dbReference type="GO" id="GO:0005737">
    <property type="term" value="C:cytoplasm"/>
    <property type="evidence" value="ECO:0007669"/>
    <property type="project" value="UniProtKB-SubCell"/>
</dbReference>
<dbReference type="Pfam" id="PF14804">
    <property type="entry name" value="Jag_N"/>
    <property type="match status" value="1"/>
</dbReference>
<keyword evidence="9" id="KW-1185">Reference proteome</keyword>
<evidence type="ECO:0000256" key="2">
    <source>
        <dbReference type="ARBA" id="ARBA00022884"/>
    </source>
</evidence>
<comment type="similarity">
    <text evidence="6">Belongs to the KhpB RNA-binding protein family.</text>
</comment>
<keyword evidence="2 6" id="KW-0694">RNA-binding</keyword>
<dbReference type="Gene3D" id="3.30.30.80">
    <property type="entry name" value="probable RNA-binding protein from clostridium symbiosum atcc 14940"/>
    <property type="match status" value="1"/>
</dbReference>
<dbReference type="GO" id="GO:0009252">
    <property type="term" value="P:peptidoglycan biosynthetic process"/>
    <property type="evidence" value="ECO:0007669"/>
    <property type="project" value="UniProtKB-UniRule"/>
</dbReference>
<dbReference type="InterPro" id="IPR001374">
    <property type="entry name" value="R3H_dom"/>
</dbReference>
<evidence type="ECO:0000313" key="8">
    <source>
        <dbReference type="EMBL" id="SHJ43485.1"/>
    </source>
</evidence>
<evidence type="ECO:0000256" key="3">
    <source>
        <dbReference type="ARBA" id="ARBA00022960"/>
    </source>
</evidence>
<dbReference type="GO" id="GO:0008360">
    <property type="term" value="P:regulation of cell shape"/>
    <property type="evidence" value="ECO:0007669"/>
    <property type="project" value="UniProtKB-KW"/>
</dbReference>
<gene>
    <name evidence="6" type="primary">khpB</name>
    <name evidence="6" type="synonym">eloR</name>
    <name evidence="8" type="ORF">SAMN05444373_10546</name>
</gene>
<dbReference type="CDD" id="cd02414">
    <property type="entry name" value="KH-II_Jag"/>
    <property type="match status" value="1"/>
</dbReference>
<protein>
    <recommendedName>
        <fullName evidence="6">RNA-binding protein KhpB</fullName>
    </recommendedName>
    <alternativeName>
        <fullName evidence="6">RNA-binding protein EloR</fullName>
    </alternativeName>
</protein>
<keyword evidence="3 6" id="KW-0133">Cell shape</keyword>
<evidence type="ECO:0000259" key="7">
    <source>
        <dbReference type="PROSITE" id="PS51061"/>
    </source>
</evidence>
<keyword evidence="1 6" id="KW-0963">Cytoplasm</keyword>
<evidence type="ECO:0000256" key="5">
    <source>
        <dbReference type="ARBA" id="ARBA00023316"/>
    </source>
</evidence>
<dbReference type="InterPro" id="IPR034079">
    <property type="entry name" value="R3H_KhpB"/>
</dbReference>
<dbReference type="NCBIfam" id="NF041568">
    <property type="entry name" value="Jag_EloR"/>
    <property type="match status" value="1"/>
</dbReference>
<dbReference type="InterPro" id="IPR032782">
    <property type="entry name" value="KhpB_N"/>
</dbReference>
<dbReference type="Proteomes" id="UP000324781">
    <property type="component" value="Unassembled WGS sequence"/>
</dbReference>
<dbReference type="InterPro" id="IPR038008">
    <property type="entry name" value="Jag_KH"/>
</dbReference>
<dbReference type="PANTHER" id="PTHR35800:SF1">
    <property type="entry name" value="RNA-BINDING PROTEIN KHPB"/>
    <property type="match status" value="1"/>
</dbReference>
<dbReference type="Gene3D" id="3.30.1370.50">
    <property type="entry name" value="R3H-like domain"/>
    <property type="match status" value="1"/>
</dbReference>
<accession>A0A1M6J9U8</accession>
<dbReference type="SMART" id="SM01245">
    <property type="entry name" value="Jag_N"/>
    <property type="match status" value="1"/>
</dbReference>
<dbReference type="GO" id="GO:0071555">
    <property type="term" value="P:cell wall organization"/>
    <property type="evidence" value="ECO:0007669"/>
    <property type="project" value="UniProtKB-KW"/>
</dbReference>